<protein>
    <submittedName>
        <fullName evidence="1">Uncharacterized protein</fullName>
    </submittedName>
</protein>
<proteinExistence type="predicted"/>
<dbReference type="EMBL" id="BARU01004681">
    <property type="protein sequence ID" value="GAH22759.1"/>
    <property type="molecule type" value="Genomic_DNA"/>
</dbReference>
<accession>X1F037</accession>
<gene>
    <name evidence="1" type="ORF">S03H2_09277</name>
</gene>
<organism evidence="1">
    <name type="scientific">marine sediment metagenome</name>
    <dbReference type="NCBI Taxonomy" id="412755"/>
    <lineage>
        <taxon>unclassified sequences</taxon>
        <taxon>metagenomes</taxon>
        <taxon>ecological metagenomes</taxon>
    </lineage>
</organism>
<feature type="non-terminal residue" evidence="1">
    <location>
        <position position="1"/>
    </location>
</feature>
<name>X1F037_9ZZZZ</name>
<evidence type="ECO:0000313" key="1">
    <source>
        <dbReference type="EMBL" id="GAH22759.1"/>
    </source>
</evidence>
<dbReference type="AlphaFoldDB" id="X1F037"/>
<comment type="caution">
    <text evidence="1">The sequence shown here is derived from an EMBL/GenBank/DDBJ whole genome shotgun (WGS) entry which is preliminary data.</text>
</comment>
<reference evidence="1" key="1">
    <citation type="journal article" date="2014" name="Front. Microbiol.">
        <title>High frequency of phylogenetically diverse reductive dehalogenase-homologous genes in deep subseafloor sedimentary metagenomes.</title>
        <authorList>
            <person name="Kawai M."/>
            <person name="Futagami T."/>
            <person name="Toyoda A."/>
            <person name="Takaki Y."/>
            <person name="Nishi S."/>
            <person name="Hori S."/>
            <person name="Arai W."/>
            <person name="Tsubouchi T."/>
            <person name="Morono Y."/>
            <person name="Uchiyama I."/>
            <person name="Ito T."/>
            <person name="Fujiyama A."/>
            <person name="Inagaki F."/>
            <person name="Takami H."/>
        </authorList>
    </citation>
    <scope>NUCLEOTIDE SEQUENCE</scope>
    <source>
        <strain evidence="1">Expedition CK06-06</strain>
    </source>
</reference>
<sequence>AFIAEEDITVVAIQCCINPIVNFIANDGEAWILAELNQGGGLVGTPGTLMHSRYFQLWNTAPAAVIYNPVSDILVYPEGKGIHVKEEGILQVLVQGANTSAADCTWCIRHIIHYVKGLL</sequence>